<keyword evidence="4" id="KW-0233">DNA recombination</keyword>
<keyword evidence="2" id="KW-0815">Transposition</keyword>
<dbReference type="Gene3D" id="3.90.350.10">
    <property type="entry name" value="Transposase Inhibitor Protein From Tn5, Chain A, domain 1"/>
    <property type="match status" value="1"/>
</dbReference>
<evidence type="ECO:0000313" key="6">
    <source>
        <dbReference type="EMBL" id="XFO72060.1"/>
    </source>
</evidence>
<sequence>MNFSESVKQVLLEKIQEMAACPEPFVRNPGSDFTRKRKLDFETTMRCLIAMESGSLKKELLELFHYNPDTATASAFNQQREKILPEALEFLFLEFSKAFAEYQTYRGYRLLACDGTDLNIARNPSDQENYFQSNHGEKDFNQLHLNALYDLCSRRYVDAVIQPGIKNNECRALADMIEQCDAGHKTIFIADRGYESYNIFAHAEQRDMYYLVRVRDIERNNSMTSSFGLPQTEQFDTGVHLTLTRKQSKQAKACSGVYKFLPNNSTFDYLDQNIFYPITLRVVRFPLTTDTYECVITNLPRDTFPPDELKKLYAMRWGIETSFRELKYAIGLSCFHAKKLEYIKQEIFAHLLLYNFCEIITIHVVIQLKDTKHAYQVNYTLAIHICRHFLRFHTDISPTSVEMLIQKNLLPVRPGRSDPRKVKPKSAVSFLYRVA</sequence>
<gene>
    <name evidence="6" type="ORF">SPACI_021060</name>
</gene>
<comment type="similarity">
    <text evidence="1">Belongs to the transposase 11 family.</text>
</comment>
<dbReference type="PANTHER" id="PTHR33258:SF1">
    <property type="entry name" value="TRANSPOSASE INSL FOR INSERTION SEQUENCE ELEMENT IS186A-RELATED"/>
    <property type="match status" value="1"/>
</dbReference>
<dbReference type="RefSeq" id="WP_373657678.1">
    <property type="nucleotide sequence ID" value="NZ_CP155571.1"/>
</dbReference>
<name>A0ABZ3J1J0_SPOA4</name>
<evidence type="ECO:0000256" key="3">
    <source>
        <dbReference type="ARBA" id="ARBA00023125"/>
    </source>
</evidence>
<dbReference type="Proteomes" id="UP000216052">
    <property type="component" value="Chromosome"/>
</dbReference>
<feature type="domain" description="Transposase IS4-like" evidence="5">
    <location>
        <begin position="107"/>
        <end position="356"/>
    </location>
</feature>
<organism evidence="6 7">
    <name type="scientific">Sporomusa acidovorans (strain ATCC 49682 / DSM 3132 / Mol)</name>
    <dbReference type="NCBI Taxonomy" id="1123286"/>
    <lineage>
        <taxon>Bacteria</taxon>
        <taxon>Bacillati</taxon>
        <taxon>Bacillota</taxon>
        <taxon>Negativicutes</taxon>
        <taxon>Selenomonadales</taxon>
        <taxon>Sporomusaceae</taxon>
        <taxon>Sporomusa</taxon>
    </lineage>
</organism>
<dbReference type="NCBIfam" id="NF033592">
    <property type="entry name" value="transpos_IS4_1"/>
    <property type="match status" value="1"/>
</dbReference>
<evidence type="ECO:0000256" key="2">
    <source>
        <dbReference type="ARBA" id="ARBA00022578"/>
    </source>
</evidence>
<evidence type="ECO:0000256" key="1">
    <source>
        <dbReference type="ARBA" id="ARBA00010075"/>
    </source>
</evidence>
<evidence type="ECO:0000259" key="5">
    <source>
        <dbReference type="Pfam" id="PF01609"/>
    </source>
</evidence>
<dbReference type="PANTHER" id="PTHR33258">
    <property type="entry name" value="TRANSPOSASE INSL FOR INSERTION SEQUENCE ELEMENT IS186A-RELATED"/>
    <property type="match status" value="1"/>
</dbReference>
<proteinExistence type="inferred from homology"/>
<dbReference type="EMBL" id="CP155571">
    <property type="protein sequence ID" value="XFO72060.1"/>
    <property type="molecule type" value="Genomic_DNA"/>
</dbReference>
<dbReference type="InterPro" id="IPR002559">
    <property type="entry name" value="Transposase_11"/>
</dbReference>
<protein>
    <submittedName>
        <fullName evidence="6">IS4 family transposase IS1675</fullName>
    </submittedName>
</protein>
<dbReference type="Pfam" id="PF01609">
    <property type="entry name" value="DDE_Tnp_1"/>
    <property type="match status" value="1"/>
</dbReference>
<dbReference type="InterPro" id="IPR047952">
    <property type="entry name" value="Transpos_IS4"/>
</dbReference>
<accession>A0ABZ3J1J0</accession>
<keyword evidence="7" id="KW-1185">Reference proteome</keyword>
<keyword evidence="3" id="KW-0238">DNA-binding</keyword>
<reference evidence="6" key="1">
    <citation type="submission" date="2024-05" db="EMBL/GenBank/DDBJ databases">
        <title>Isolation and characterization of Sporomusa carbonis sp. nov., a carboxydotrophic hydrogenogen in the genus of Sporomusa isolated from a charcoal burning pile.</title>
        <authorList>
            <person name="Boeer T."/>
            <person name="Rosenbaum F."/>
            <person name="Eysell L."/>
            <person name="Mueller V."/>
            <person name="Daniel R."/>
            <person name="Poehlein A."/>
        </authorList>
    </citation>
    <scope>NUCLEOTIDE SEQUENCE [LARGE SCALE GENOMIC DNA]</scope>
    <source>
        <strain evidence="6">DSM 3132</strain>
    </source>
</reference>
<dbReference type="SUPFAM" id="SSF53098">
    <property type="entry name" value="Ribonuclease H-like"/>
    <property type="match status" value="1"/>
</dbReference>
<dbReference type="InterPro" id="IPR012337">
    <property type="entry name" value="RNaseH-like_sf"/>
</dbReference>
<evidence type="ECO:0000256" key="4">
    <source>
        <dbReference type="ARBA" id="ARBA00023172"/>
    </source>
</evidence>
<evidence type="ECO:0000313" key="7">
    <source>
        <dbReference type="Proteomes" id="UP000216052"/>
    </source>
</evidence>